<protein>
    <recommendedName>
        <fullName evidence="6">Fe2OG dioxygenase domain-containing protein</fullName>
    </recommendedName>
</protein>
<dbReference type="InterPro" id="IPR044862">
    <property type="entry name" value="Pro_4_hyd_alph_FE2OG_OXY"/>
</dbReference>
<dbReference type="SMART" id="SM00702">
    <property type="entry name" value="P4Hc"/>
    <property type="match status" value="1"/>
</dbReference>
<dbReference type="InterPro" id="IPR006620">
    <property type="entry name" value="Pro_4_hyd_alph"/>
</dbReference>
<evidence type="ECO:0000256" key="5">
    <source>
        <dbReference type="ARBA" id="ARBA00023004"/>
    </source>
</evidence>
<dbReference type="InterPro" id="IPR005123">
    <property type="entry name" value="Oxoglu/Fe-dep_dioxygenase_dom"/>
</dbReference>
<dbReference type="Pfam" id="PF13640">
    <property type="entry name" value="2OG-FeII_Oxy_3"/>
    <property type="match status" value="1"/>
</dbReference>
<dbReference type="Gene3D" id="2.60.120.620">
    <property type="entry name" value="q2cbj1_9rhob like domain"/>
    <property type="match status" value="1"/>
</dbReference>
<evidence type="ECO:0000256" key="4">
    <source>
        <dbReference type="ARBA" id="ARBA00023002"/>
    </source>
</evidence>
<feature type="domain" description="Fe2OG dioxygenase" evidence="6">
    <location>
        <begin position="101"/>
        <end position="196"/>
    </location>
</feature>
<organism evidence="7">
    <name type="scientific">marine metagenome</name>
    <dbReference type="NCBI Taxonomy" id="408172"/>
    <lineage>
        <taxon>unclassified sequences</taxon>
        <taxon>metagenomes</taxon>
        <taxon>ecological metagenomes</taxon>
    </lineage>
</organism>
<dbReference type="PROSITE" id="PS51471">
    <property type="entry name" value="FE2OG_OXY"/>
    <property type="match status" value="1"/>
</dbReference>
<evidence type="ECO:0000256" key="1">
    <source>
        <dbReference type="ARBA" id="ARBA00001961"/>
    </source>
</evidence>
<evidence type="ECO:0000313" key="7">
    <source>
        <dbReference type="EMBL" id="SVE23616.1"/>
    </source>
</evidence>
<name>A0A383BTN0_9ZZZZ</name>
<evidence type="ECO:0000259" key="6">
    <source>
        <dbReference type="PROSITE" id="PS51471"/>
    </source>
</evidence>
<comment type="cofactor">
    <cofactor evidence="1">
        <name>L-ascorbate</name>
        <dbReference type="ChEBI" id="CHEBI:38290"/>
    </cofactor>
</comment>
<dbReference type="PANTHER" id="PTHR10869:SF246">
    <property type="entry name" value="TRANSMEMBRANE PROLYL 4-HYDROXYLASE"/>
    <property type="match status" value="1"/>
</dbReference>
<dbReference type="GO" id="GO:0031418">
    <property type="term" value="F:L-ascorbic acid binding"/>
    <property type="evidence" value="ECO:0007669"/>
    <property type="project" value="InterPro"/>
</dbReference>
<sequence length="215" mass="25259">MESNFIRAYGDVFSSSLCDNLIETYERLWREKEEQLKKISLCYTEDGVKTCGACNCQRLDIMQHQEFKEPFNIVMNGIQTVINQYKIDTQLHSCQWPKEHGYEHLRIKRYFCDDNQQHDFHADVTNLESAKRFLSIICYLNDDFDGGETFFPHFNLQVKPRKGKIVLFPCTWSYLHKGNPAVNGHAKYILGSFLNYTNHQKFNRIGDKNLGIENI</sequence>
<dbReference type="AlphaFoldDB" id="A0A383BTN0"/>
<keyword evidence="2" id="KW-0479">Metal-binding</keyword>
<keyword evidence="4" id="KW-0560">Oxidoreductase</keyword>
<accession>A0A383BTN0</accession>
<dbReference type="GO" id="GO:0016705">
    <property type="term" value="F:oxidoreductase activity, acting on paired donors, with incorporation or reduction of molecular oxygen"/>
    <property type="evidence" value="ECO:0007669"/>
    <property type="project" value="InterPro"/>
</dbReference>
<keyword evidence="5" id="KW-0408">Iron</keyword>
<evidence type="ECO:0000256" key="3">
    <source>
        <dbReference type="ARBA" id="ARBA00022964"/>
    </source>
</evidence>
<keyword evidence="3" id="KW-0223">Dioxygenase</keyword>
<dbReference type="InterPro" id="IPR045054">
    <property type="entry name" value="P4HA-like"/>
</dbReference>
<dbReference type="GO" id="GO:0051213">
    <property type="term" value="F:dioxygenase activity"/>
    <property type="evidence" value="ECO:0007669"/>
    <property type="project" value="UniProtKB-KW"/>
</dbReference>
<proteinExistence type="predicted"/>
<reference evidence="7" key="1">
    <citation type="submission" date="2018-05" db="EMBL/GenBank/DDBJ databases">
        <authorList>
            <person name="Lanie J.A."/>
            <person name="Ng W.-L."/>
            <person name="Kazmierczak K.M."/>
            <person name="Andrzejewski T.M."/>
            <person name="Davidsen T.M."/>
            <person name="Wayne K.J."/>
            <person name="Tettelin H."/>
            <person name="Glass J.I."/>
            <person name="Rusch D."/>
            <person name="Podicherti R."/>
            <person name="Tsui H.-C.T."/>
            <person name="Winkler M.E."/>
        </authorList>
    </citation>
    <scope>NUCLEOTIDE SEQUENCE</scope>
</reference>
<dbReference type="GO" id="GO:0005506">
    <property type="term" value="F:iron ion binding"/>
    <property type="evidence" value="ECO:0007669"/>
    <property type="project" value="InterPro"/>
</dbReference>
<evidence type="ECO:0000256" key="2">
    <source>
        <dbReference type="ARBA" id="ARBA00022723"/>
    </source>
</evidence>
<gene>
    <name evidence="7" type="ORF">METZ01_LOCUS476470</name>
</gene>
<dbReference type="PANTHER" id="PTHR10869">
    <property type="entry name" value="PROLYL 4-HYDROXYLASE ALPHA SUBUNIT"/>
    <property type="match status" value="1"/>
</dbReference>
<dbReference type="EMBL" id="UINC01203390">
    <property type="protein sequence ID" value="SVE23616.1"/>
    <property type="molecule type" value="Genomic_DNA"/>
</dbReference>